<comment type="similarity">
    <text evidence="3">Belongs to the acid sphingomyelinase family.</text>
</comment>
<proteinExistence type="inferred from homology"/>
<organism evidence="14 15">
    <name type="scientific">Meloidogyne hapla</name>
    <name type="common">Root-knot nematode worm</name>
    <dbReference type="NCBI Taxonomy" id="6305"/>
    <lineage>
        <taxon>Eukaryota</taxon>
        <taxon>Metazoa</taxon>
        <taxon>Ecdysozoa</taxon>
        <taxon>Nematoda</taxon>
        <taxon>Chromadorea</taxon>
        <taxon>Rhabditida</taxon>
        <taxon>Tylenchina</taxon>
        <taxon>Tylenchomorpha</taxon>
        <taxon>Tylenchoidea</taxon>
        <taxon>Meloidogynidae</taxon>
        <taxon>Meloidogyninae</taxon>
        <taxon>Meloidogyne</taxon>
    </lineage>
</organism>
<dbReference type="PANTHER" id="PTHR10340:SF57">
    <property type="entry name" value="METALLOPHOS DOMAIN-CONTAINING PROTEIN"/>
    <property type="match status" value="1"/>
</dbReference>
<feature type="domain" description="Calcineurin-like phosphoesterase" evidence="12">
    <location>
        <begin position="25"/>
        <end position="323"/>
    </location>
</feature>
<evidence type="ECO:0000256" key="9">
    <source>
        <dbReference type="ARBA" id="ARBA00023180"/>
    </source>
</evidence>
<evidence type="ECO:0000256" key="2">
    <source>
        <dbReference type="ARBA" id="ARBA00004613"/>
    </source>
</evidence>
<dbReference type="PANTHER" id="PTHR10340">
    <property type="entry name" value="SPHINGOMYELIN PHOSPHODIESTERASE"/>
    <property type="match status" value="1"/>
</dbReference>
<dbReference type="CDD" id="cd00842">
    <property type="entry name" value="MPP_ASMase"/>
    <property type="match status" value="1"/>
</dbReference>
<keyword evidence="9" id="KW-0325">Glycoprotein</keyword>
<dbReference type="InterPro" id="IPR029052">
    <property type="entry name" value="Metallo-depent_PP-like"/>
</dbReference>
<feature type="transmembrane region" description="Helical" evidence="10">
    <location>
        <begin position="479"/>
        <end position="497"/>
    </location>
</feature>
<evidence type="ECO:0000256" key="10">
    <source>
        <dbReference type="SAM" id="Phobius"/>
    </source>
</evidence>
<evidence type="ECO:0000313" key="14">
    <source>
        <dbReference type="Proteomes" id="UP000095281"/>
    </source>
</evidence>
<evidence type="ECO:0000259" key="12">
    <source>
        <dbReference type="Pfam" id="PF00149"/>
    </source>
</evidence>
<dbReference type="Gene3D" id="3.60.21.10">
    <property type="match status" value="1"/>
</dbReference>
<comment type="subcellular location">
    <subcellularLocation>
        <location evidence="2">Secreted</location>
    </subcellularLocation>
</comment>
<dbReference type="Pfam" id="PF00149">
    <property type="entry name" value="Metallophos"/>
    <property type="match status" value="1"/>
</dbReference>
<evidence type="ECO:0000256" key="8">
    <source>
        <dbReference type="ARBA" id="ARBA00022833"/>
    </source>
</evidence>
<feature type="signal peptide" evidence="11">
    <location>
        <begin position="1"/>
        <end position="20"/>
    </location>
</feature>
<evidence type="ECO:0000256" key="3">
    <source>
        <dbReference type="ARBA" id="ARBA00008234"/>
    </source>
</evidence>
<dbReference type="OMA" id="PMWEASY"/>
<dbReference type="AlphaFoldDB" id="A0A1I8BYE4"/>
<keyword evidence="14" id="KW-1185">Reference proteome</keyword>
<reference evidence="15" key="1">
    <citation type="submission" date="2016-11" db="UniProtKB">
        <authorList>
            <consortium name="WormBaseParasite"/>
        </authorList>
    </citation>
    <scope>IDENTIFICATION</scope>
</reference>
<dbReference type="GO" id="GO:0046872">
    <property type="term" value="F:metal ion binding"/>
    <property type="evidence" value="ECO:0007669"/>
    <property type="project" value="UniProtKB-KW"/>
</dbReference>
<dbReference type="WBParaSite" id="MhA1_Contig818.frz3.gene25">
    <property type="protein sequence ID" value="MhA1_Contig818.frz3.gene25"/>
    <property type="gene ID" value="MhA1_Contig818.frz3.gene25"/>
</dbReference>
<protein>
    <submittedName>
        <fullName evidence="15">Metallophos domain-containing protein</fullName>
    </submittedName>
</protein>
<sequence>MYFSLLSILLLFSFAASSNSNQNGKFLLITDIHIDEKYNKNGNRSAMCHLDENSGNETPKEARDAGKEVAAIGTYGDHNCDSPPALVDFMLDEAKRHIPKPDFIIWTGDTAAHIKYTEKGLFFHFWTFFGVGIVTDAIKKRFSDVLVIPILGNHDMEPSNSFPDDAKQLGMYQGVYDLWKGWIGDKPKETFLRGGYYYFKSPLDGSEYLVLNTNIYYVLNSAIQNFTNPDDPTGQFEFIEKHLAEIKLKNRKINIVGHVPPGGSIRALNKNSNKIFNFVGYVFNSNKTEWQVEMPKQYNRKLIDLFTKYADSIGFMLFGHLHTDTFRVLKDSNGKPVQRMFLNPAITPMFDLNNPAFRVFDYDKNNFDIKDIRTFYVNLDELNKKGSNQIKTILEYSMSEVYGLKTFDAKEMNNLAKQLAKNDTLFNLYIRYNRVMNGDETKKDSIDRKIYICIIENLNLEELENCVSEVPSSATKKSISALIILSVIFTVLVTLSFKI</sequence>
<feature type="domain" description="Sphingomyelin phosphodiesterase C-terminal" evidence="13">
    <location>
        <begin position="335"/>
        <end position="468"/>
    </location>
</feature>
<evidence type="ECO:0000256" key="1">
    <source>
        <dbReference type="ARBA" id="ARBA00001947"/>
    </source>
</evidence>
<dbReference type="InterPro" id="IPR041805">
    <property type="entry name" value="ASMase/PPN1_MPP"/>
</dbReference>
<keyword evidence="10" id="KW-0472">Membrane</keyword>
<keyword evidence="10" id="KW-1133">Transmembrane helix</keyword>
<evidence type="ECO:0000313" key="15">
    <source>
        <dbReference type="WBParaSite" id="MhA1_Contig818.frz3.gene25"/>
    </source>
</evidence>
<keyword evidence="5" id="KW-0479">Metal-binding</keyword>
<evidence type="ECO:0000259" key="13">
    <source>
        <dbReference type="Pfam" id="PF19272"/>
    </source>
</evidence>
<dbReference type="InterPro" id="IPR045473">
    <property type="entry name" value="ASM_C"/>
</dbReference>
<dbReference type="SUPFAM" id="SSF56300">
    <property type="entry name" value="Metallo-dependent phosphatases"/>
    <property type="match status" value="1"/>
</dbReference>
<keyword evidence="4" id="KW-0964">Secreted</keyword>
<dbReference type="GO" id="GO:0008081">
    <property type="term" value="F:phosphoric diester hydrolase activity"/>
    <property type="evidence" value="ECO:0007669"/>
    <property type="project" value="TreeGrafter"/>
</dbReference>
<evidence type="ECO:0000256" key="7">
    <source>
        <dbReference type="ARBA" id="ARBA00022801"/>
    </source>
</evidence>
<name>A0A1I8BYE4_MELHA</name>
<dbReference type="Pfam" id="PF19272">
    <property type="entry name" value="ASMase_C"/>
    <property type="match status" value="1"/>
</dbReference>
<accession>A0A1I8BYE4</accession>
<evidence type="ECO:0000256" key="6">
    <source>
        <dbReference type="ARBA" id="ARBA00022729"/>
    </source>
</evidence>
<comment type="cofactor">
    <cofactor evidence="1">
        <name>Zn(2+)</name>
        <dbReference type="ChEBI" id="CHEBI:29105"/>
    </cofactor>
</comment>
<evidence type="ECO:0000256" key="11">
    <source>
        <dbReference type="SAM" id="SignalP"/>
    </source>
</evidence>
<keyword evidence="6 11" id="KW-0732">Signal</keyword>
<dbReference type="Proteomes" id="UP000095281">
    <property type="component" value="Unplaced"/>
</dbReference>
<dbReference type="InterPro" id="IPR004843">
    <property type="entry name" value="Calcineurin-like_PHP"/>
</dbReference>
<keyword evidence="8" id="KW-0862">Zinc</keyword>
<keyword evidence="10" id="KW-0812">Transmembrane</keyword>
<evidence type="ECO:0000256" key="5">
    <source>
        <dbReference type="ARBA" id="ARBA00022723"/>
    </source>
</evidence>
<feature type="chain" id="PRO_5009316295" evidence="11">
    <location>
        <begin position="21"/>
        <end position="499"/>
    </location>
</feature>
<evidence type="ECO:0000256" key="4">
    <source>
        <dbReference type="ARBA" id="ARBA00022525"/>
    </source>
</evidence>
<keyword evidence="7" id="KW-0378">Hydrolase</keyword>
<dbReference type="GO" id="GO:0005615">
    <property type="term" value="C:extracellular space"/>
    <property type="evidence" value="ECO:0007669"/>
    <property type="project" value="TreeGrafter"/>
</dbReference>